<comment type="caution">
    <text evidence="2">The sequence shown here is derived from an EMBL/GenBank/DDBJ whole genome shotgun (WGS) entry which is preliminary data.</text>
</comment>
<dbReference type="Pfam" id="PF08963">
    <property type="entry name" value="DUF1878"/>
    <property type="match status" value="1"/>
</dbReference>
<sequence>METIDQKLEKFEFYQSLFLKMIESDQNAFYKMVIEKQLAKQDVEQFYNLCEQLTRELKEMKEEKFVYFYPLFQQFKVRLHEKLKPAEVIAACLQQGLYPELMEALKRNL</sequence>
<dbReference type="EMBL" id="BKZQ01000037">
    <property type="protein sequence ID" value="GER71130.1"/>
    <property type="molecule type" value="Genomic_DNA"/>
</dbReference>
<feature type="coiled-coil region" evidence="1">
    <location>
        <begin position="36"/>
        <end position="63"/>
    </location>
</feature>
<evidence type="ECO:0000313" key="3">
    <source>
        <dbReference type="Proteomes" id="UP000391919"/>
    </source>
</evidence>
<reference evidence="2 3" key="1">
    <citation type="submission" date="2019-09" db="EMBL/GenBank/DDBJ databases">
        <title>Draft genome sequence of Bacillus sp. JC-7.</title>
        <authorList>
            <person name="Tanaka N."/>
            <person name="Shiwa Y."/>
            <person name="Fujita N."/>
            <person name="Tanasupawat S."/>
        </authorList>
    </citation>
    <scope>NUCLEOTIDE SEQUENCE [LARGE SCALE GENOMIC DNA]</scope>
    <source>
        <strain evidence="2 3">JC-7</strain>
    </source>
</reference>
<dbReference type="InterPro" id="IPR015058">
    <property type="entry name" value="DUF1878"/>
</dbReference>
<organism evidence="2 3">
    <name type="scientific">Weizmannia acidilactici</name>
    <dbReference type="NCBI Taxonomy" id="2607726"/>
    <lineage>
        <taxon>Bacteria</taxon>
        <taxon>Bacillati</taxon>
        <taxon>Bacillota</taxon>
        <taxon>Bacilli</taxon>
        <taxon>Bacillales</taxon>
        <taxon>Bacillaceae</taxon>
        <taxon>Heyndrickxia</taxon>
    </lineage>
</organism>
<dbReference type="InterPro" id="IPR035945">
    <property type="entry name" value="YhaI-like_sf"/>
</dbReference>
<name>A0A5J4JKI9_9BACI</name>
<proteinExistence type="predicted"/>
<dbReference type="Gene3D" id="1.10.3750.10">
    <property type="entry name" value="YhaI-like"/>
    <property type="match status" value="1"/>
</dbReference>
<evidence type="ECO:0000256" key="1">
    <source>
        <dbReference type="SAM" id="Coils"/>
    </source>
</evidence>
<dbReference type="SUPFAM" id="SSF109915">
    <property type="entry name" value="Hypothetical protein YhaI"/>
    <property type="match status" value="1"/>
</dbReference>
<keyword evidence="1" id="KW-0175">Coiled coil</keyword>
<protein>
    <recommendedName>
        <fullName evidence="4">DUF1878 domain-containing protein</fullName>
    </recommendedName>
</protein>
<keyword evidence="3" id="KW-1185">Reference proteome</keyword>
<evidence type="ECO:0008006" key="4">
    <source>
        <dbReference type="Google" id="ProtNLM"/>
    </source>
</evidence>
<gene>
    <name evidence="2" type="ORF">BpJC7_24330</name>
</gene>
<dbReference type="Proteomes" id="UP000391919">
    <property type="component" value="Unassembled WGS sequence"/>
</dbReference>
<accession>A0A5J4JKI9</accession>
<dbReference type="AlphaFoldDB" id="A0A5J4JKI9"/>
<dbReference type="RefSeq" id="WP_151697440.1">
    <property type="nucleotide sequence ID" value="NZ_BKZP01000002.1"/>
</dbReference>
<evidence type="ECO:0000313" key="2">
    <source>
        <dbReference type="EMBL" id="GER71130.1"/>
    </source>
</evidence>